<keyword evidence="3" id="KW-1185">Reference proteome</keyword>
<dbReference type="InterPro" id="IPR027417">
    <property type="entry name" value="P-loop_NTPase"/>
</dbReference>
<name>A0A4R3KT84_9SPHI</name>
<evidence type="ECO:0000313" key="2">
    <source>
        <dbReference type="EMBL" id="TCS88364.1"/>
    </source>
</evidence>
<dbReference type="PRINTS" id="PR00988">
    <property type="entry name" value="URIDINKINASE"/>
</dbReference>
<accession>A0A4R3KT84</accession>
<organism evidence="2 3">
    <name type="scientific">Anseongella ginsenosidimutans</name>
    <dbReference type="NCBI Taxonomy" id="496056"/>
    <lineage>
        <taxon>Bacteria</taxon>
        <taxon>Pseudomonadati</taxon>
        <taxon>Bacteroidota</taxon>
        <taxon>Sphingobacteriia</taxon>
        <taxon>Sphingobacteriales</taxon>
        <taxon>Sphingobacteriaceae</taxon>
        <taxon>Anseongella</taxon>
    </lineage>
</organism>
<evidence type="ECO:0000313" key="3">
    <source>
        <dbReference type="Proteomes" id="UP000295807"/>
    </source>
</evidence>
<proteinExistence type="predicted"/>
<feature type="domain" description="Phosphoribulokinase/uridine kinase" evidence="1">
    <location>
        <begin position="11"/>
        <end position="188"/>
    </location>
</feature>
<dbReference type="InterPro" id="IPR006083">
    <property type="entry name" value="PRK/URK"/>
</dbReference>
<keyword evidence="2" id="KW-0808">Transferase</keyword>
<dbReference type="Gene3D" id="3.40.50.300">
    <property type="entry name" value="P-loop containing nucleotide triphosphate hydrolases"/>
    <property type="match status" value="1"/>
</dbReference>
<dbReference type="SUPFAM" id="SSF52540">
    <property type="entry name" value="P-loop containing nucleoside triphosphate hydrolases"/>
    <property type="match status" value="1"/>
</dbReference>
<dbReference type="RefSeq" id="WP_132128578.1">
    <property type="nucleotide sequence ID" value="NZ_CP042432.1"/>
</dbReference>
<dbReference type="Proteomes" id="UP000295807">
    <property type="component" value="Unassembled WGS sequence"/>
</dbReference>
<gene>
    <name evidence="2" type="ORF">EDD80_103228</name>
</gene>
<keyword evidence="2" id="KW-0418">Kinase</keyword>
<protein>
    <submittedName>
        <fullName evidence="2">Uridine kinase</fullName>
    </submittedName>
</protein>
<dbReference type="GO" id="GO:0016301">
    <property type="term" value="F:kinase activity"/>
    <property type="evidence" value="ECO:0007669"/>
    <property type="project" value="UniProtKB-KW"/>
</dbReference>
<dbReference type="GO" id="GO:0005524">
    <property type="term" value="F:ATP binding"/>
    <property type="evidence" value="ECO:0007669"/>
    <property type="project" value="InterPro"/>
</dbReference>
<dbReference type="PANTHER" id="PTHR10285">
    <property type="entry name" value="URIDINE KINASE"/>
    <property type="match status" value="1"/>
</dbReference>
<comment type="caution">
    <text evidence="2">The sequence shown here is derived from an EMBL/GenBank/DDBJ whole genome shotgun (WGS) entry which is preliminary data.</text>
</comment>
<sequence>MQSRNKDRPFVVGICGGSGSGKTYILDLLAIRLGHNACFLSQDHYYKPLALQERDDNGQVNFDLPSAIDESRFVRDLDLLTGGNSITLKEYTFNNPSLPARTLQLKPAPLIIVEGLFIFHAEEISKRLSLKVFVESGEALALERRLERDSRERAYTEEMVRYQWKYHVMPAYERYLLPYRDTADVLIRNPGESMPDLQPLLDLLYEKCT</sequence>
<evidence type="ECO:0000259" key="1">
    <source>
        <dbReference type="Pfam" id="PF00485"/>
    </source>
</evidence>
<dbReference type="EMBL" id="SMAD01000003">
    <property type="protein sequence ID" value="TCS88364.1"/>
    <property type="molecule type" value="Genomic_DNA"/>
</dbReference>
<dbReference type="Pfam" id="PF00485">
    <property type="entry name" value="PRK"/>
    <property type="match status" value="1"/>
</dbReference>
<dbReference type="OrthoDB" id="9777642at2"/>
<reference evidence="2 3" key="1">
    <citation type="submission" date="2019-03" db="EMBL/GenBank/DDBJ databases">
        <title>Genomic Encyclopedia of Type Strains, Phase IV (KMG-IV): sequencing the most valuable type-strain genomes for metagenomic binning, comparative biology and taxonomic classification.</title>
        <authorList>
            <person name="Goeker M."/>
        </authorList>
    </citation>
    <scope>NUCLEOTIDE SEQUENCE [LARGE SCALE GENOMIC DNA]</scope>
    <source>
        <strain evidence="2 3">DSM 21100</strain>
    </source>
</reference>
<dbReference type="AlphaFoldDB" id="A0A4R3KT84"/>